<protein>
    <submittedName>
        <fullName evidence="2">Uncharacterized protein</fullName>
    </submittedName>
</protein>
<evidence type="ECO:0000313" key="3">
    <source>
        <dbReference type="Proteomes" id="UP000242415"/>
    </source>
</evidence>
<keyword evidence="1" id="KW-0472">Membrane</keyword>
<keyword evidence="3" id="KW-1185">Reference proteome</keyword>
<keyword evidence="1" id="KW-1133">Transmembrane helix</keyword>
<dbReference type="AlphaFoldDB" id="A0A1H3LRB0"/>
<accession>A0A1H3LRB0</accession>
<gene>
    <name evidence="2" type="ORF">SAMN05444365_10347</name>
</gene>
<dbReference type="Proteomes" id="UP000242415">
    <property type="component" value="Unassembled WGS sequence"/>
</dbReference>
<name>A0A1H3LRB0_9ACTN</name>
<proteinExistence type="predicted"/>
<evidence type="ECO:0000256" key="1">
    <source>
        <dbReference type="SAM" id="Phobius"/>
    </source>
</evidence>
<feature type="transmembrane region" description="Helical" evidence="1">
    <location>
        <begin position="23"/>
        <end position="43"/>
    </location>
</feature>
<dbReference type="EMBL" id="FNPH01000003">
    <property type="protein sequence ID" value="SDY66629.1"/>
    <property type="molecule type" value="Genomic_DNA"/>
</dbReference>
<keyword evidence="1" id="KW-0812">Transmembrane</keyword>
<evidence type="ECO:0000313" key="2">
    <source>
        <dbReference type="EMBL" id="SDY66629.1"/>
    </source>
</evidence>
<sequence>MTELPSSTRARCDNVPMPLQDGWHLAEPLITFAAIGALGWMFWPGARPPGPQADDDYGLLEVAAYAHELVVALAVRRFLAHAGIRSTFATGRDRRIRVLVFPNDRQRARELVRRALDEPKGFTTDRQD</sequence>
<organism evidence="2 3">
    <name type="scientific">Micromonospora pattaloongensis</name>
    <dbReference type="NCBI Taxonomy" id="405436"/>
    <lineage>
        <taxon>Bacteria</taxon>
        <taxon>Bacillati</taxon>
        <taxon>Actinomycetota</taxon>
        <taxon>Actinomycetes</taxon>
        <taxon>Micromonosporales</taxon>
        <taxon>Micromonosporaceae</taxon>
        <taxon>Micromonospora</taxon>
    </lineage>
</organism>
<reference evidence="3" key="1">
    <citation type="submission" date="2016-10" db="EMBL/GenBank/DDBJ databases">
        <authorList>
            <person name="Varghese N."/>
            <person name="Submissions S."/>
        </authorList>
    </citation>
    <scope>NUCLEOTIDE SEQUENCE [LARGE SCALE GENOMIC DNA]</scope>
    <source>
        <strain evidence="3">DSM 45245</strain>
    </source>
</reference>